<dbReference type="PROSITE" id="PS50808">
    <property type="entry name" value="ZF_BED"/>
    <property type="match status" value="2"/>
</dbReference>
<dbReference type="GO" id="GO:0008270">
    <property type="term" value="F:zinc ion binding"/>
    <property type="evidence" value="ECO:0007669"/>
    <property type="project" value="UniProtKB-KW"/>
</dbReference>
<dbReference type="GO" id="GO:0003677">
    <property type="term" value="F:DNA binding"/>
    <property type="evidence" value="ECO:0007669"/>
    <property type="project" value="InterPro"/>
</dbReference>
<accession>A0A914X327</accession>
<feature type="domain" description="BED-type" evidence="7">
    <location>
        <begin position="31"/>
        <end position="88"/>
    </location>
</feature>
<dbReference type="PROSITE" id="PS50157">
    <property type="entry name" value="ZINC_FINGER_C2H2_2"/>
    <property type="match status" value="1"/>
</dbReference>
<evidence type="ECO:0000256" key="5">
    <source>
        <dbReference type="SAM" id="MobiDB-lite"/>
    </source>
</evidence>
<dbReference type="SMART" id="SM00614">
    <property type="entry name" value="ZnF_BED"/>
    <property type="match status" value="2"/>
</dbReference>
<evidence type="ECO:0000313" key="8">
    <source>
        <dbReference type="Proteomes" id="UP000887566"/>
    </source>
</evidence>
<reference evidence="9" key="1">
    <citation type="submission" date="2022-11" db="UniProtKB">
        <authorList>
            <consortium name="WormBaseParasite"/>
        </authorList>
    </citation>
    <scope>IDENTIFICATION</scope>
</reference>
<feature type="domain" description="BED-type" evidence="7">
    <location>
        <begin position="172"/>
        <end position="221"/>
    </location>
</feature>
<evidence type="ECO:0000313" key="9">
    <source>
        <dbReference type="WBParaSite" id="PSAMB.scaffold613size45637.g7319.t1"/>
    </source>
</evidence>
<evidence type="ECO:0000256" key="1">
    <source>
        <dbReference type="ARBA" id="ARBA00022723"/>
    </source>
</evidence>
<organism evidence="8 9">
    <name type="scientific">Plectus sambesii</name>
    <dbReference type="NCBI Taxonomy" id="2011161"/>
    <lineage>
        <taxon>Eukaryota</taxon>
        <taxon>Metazoa</taxon>
        <taxon>Ecdysozoa</taxon>
        <taxon>Nematoda</taxon>
        <taxon>Chromadorea</taxon>
        <taxon>Plectida</taxon>
        <taxon>Plectina</taxon>
        <taxon>Plectoidea</taxon>
        <taxon>Plectidae</taxon>
        <taxon>Plectus</taxon>
    </lineage>
</organism>
<evidence type="ECO:0000259" key="7">
    <source>
        <dbReference type="PROSITE" id="PS50808"/>
    </source>
</evidence>
<proteinExistence type="predicted"/>
<dbReference type="InterPro" id="IPR003656">
    <property type="entry name" value="Znf_BED"/>
</dbReference>
<dbReference type="SMART" id="SM00355">
    <property type="entry name" value="ZnF_C2H2"/>
    <property type="match status" value="2"/>
</dbReference>
<sequence length="538" mass="58633">MRSLRQRHTIYSVRDDLAKGAATIVAKDGAKQTTECWQVFGQVVTLAGERLPFVACRRCLTPYADDPSGSTGNLIRHLAKCQNSDSTATQISSPEMMPTKDVVIKKEPLNDSEMDNASDSDAFALSSISQEAALEAALSVRDQLQPVALTPRRVKERLSKEELIIVYKTGVKQTTECWQVIGQVATTEGIPLPFLACRRCLQVYSDDPNGSTSTLNRHLLRCTATAATNGKNGVKLLSPKEEEMEHEEGEECEERPTGSAISLQDSIVPMPVYQDHDDVQEEIELDQAQSIGLAAIDVLFGAGATRSSRPKTPNGSDQWSCEVAGCPLTFLTRNGMLKHCRKKHSLSKRNAQPTLVGKPNAATLMTMQLREASAAALPVQGVVLENSPPTSSTSRWADAPHLPPPTITTNASSTRFRCSVDGCFRQFLTANGMRKHRRKCHSSIKYTDGRSIRWSKPMSSKVSSMNGFSASKAGSQLKQTKSVTVTRVASAANGFHRQEEASNQLTTSTLYDSFPSGVKLIAHDPIQQVTCAPPFVPE</sequence>
<keyword evidence="8" id="KW-1185">Reference proteome</keyword>
<evidence type="ECO:0000259" key="6">
    <source>
        <dbReference type="PROSITE" id="PS50157"/>
    </source>
</evidence>
<feature type="domain" description="C2H2-type" evidence="6">
    <location>
        <begin position="416"/>
        <end position="446"/>
    </location>
</feature>
<dbReference type="InterPro" id="IPR013087">
    <property type="entry name" value="Znf_C2H2_type"/>
</dbReference>
<protein>
    <submittedName>
        <fullName evidence="9">Zinc finger protein</fullName>
    </submittedName>
</protein>
<evidence type="ECO:0000256" key="4">
    <source>
        <dbReference type="PROSITE-ProRule" id="PRU00042"/>
    </source>
</evidence>
<name>A0A914X327_9BILA</name>
<keyword evidence="2 4" id="KW-0863">Zinc-finger</keyword>
<dbReference type="Proteomes" id="UP000887566">
    <property type="component" value="Unplaced"/>
</dbReference>
<evidence type="ECO:0000256" key="3">
    <source>
        <dbReference type="ARBA" id="ARBA00022833"/>
    </source>
</evidence>
<keyword evidence="1" id="KW-0479">Metal-binding</keyword>
<keyword evidence="3" id="KW-0862">Zinc</keyword>
<dbReference type="AlphaFoldDB" id="A0A914X327"/>
<evidence type="ECO:0000256" key="2">
    <source>
        <dbReference type="ARBA" id="ARBA00022771"/>
    </source>
</evidence>
<dbReference type="WBParaSite" id="PSAMB.scaffold613size45637.g7319.t1">
    <property type="protein sequence ID" value="PSAMB.scaffold613size45637.g7319.t1"/>
    <property type="gene ID" value="PSAMB.scaffold613size45637.g7319"/>
</dbReference>
<dbReference type="PROSITE" id="PS00028">
    <property type="entry name" value="ZINC_FINGER_C2H2_1"/>
    <property type="match status" value="2"/>
</dbReference>
<feature type="region of interest" description="Disordered" evidence="5">
    <location>
        <begin position="386"/>
        <end position="408"/>
    </location>
</feature>